<dbReference type="Proteomes" id="UP000007879">
    <property type="component" value="Unassembled WGS sequence"/>
</dbReference>
<gene>
    <name evidence="5" type="primary">109591069</name>
</gene>
<feature type="transmembrane region" description="Helical" evidence="2">
    <location>
        <begin position="338"/>
        <end position="366"/>
    </location>
</feature>
<evidence type="ECO:0000259" key="4">
    <source>
        <dbReference type="PROSITE" id="PS50835"/>
    </source>
</evidence>
<keyword evidence="2" id="KW-0812">Transmembrane</keyword>
<keyword evidence="2" id="KW-0472">Membrane</keyword>
<accession>A0A1X7VN57</accession>
<dbReference type="Gene3D" id="2.60.40.10">
    <property type="entry name" value="Immunoglobulins"/>
    <property type="match status" value="1"/>
</dbReference>
<dbReference type="KEGG" id="aqu:109591069"/>
<keyword evidence="6" id="KW-1185">Reference proteome</keyword>
<dbReference type="EnsemblMetazoa" id="Aqu2.1.41507_001">
    <property type="protein sequence ID" value="Aqu2.1.41507_001"/>
    <property type="gene ID" value="Aqu2.1.41507"/>
</dbReference>
<evidence type="ECO:0000313" key="6">
    <source>
        <dbReference type="Proteomes" id="UP000007879"/>
    </source>
</evidence>
<dbReference type="EnsemblMetazoa" id="XM_020006876.1">
    <property type="protein sequence ID" value="XP_019862435.1"/>
    <property type="gene ID" value="LOC109591069"/>
</dbReference>
<reference evidence="5" key="2">
    <citation type="submission" date="2017-05" db="UniProtKB">
        <authorList>
            <consortium name="EnsemblMetazoa"/>
        </authorList>
    </citation>
    <scope>IDENTIFICATION</scope>
</reference>
<dbReference type="InterPro" id="IPR007110">
    <property type="entry name" value="Ig-like_dom"/>
</dbReference>
<keyword evidence="3" id="KW-0732">Signal</keyword>
<keyword evidence="2" id="KW-1133">Transmembrane helix</keyword>
<feature type="compositionally biased region" description="Low complexity" evidence="1">
    <location>
        <begin position="266"/>
        <end position="277"/>
    </location>
</feature>
<evidence type="ECO:0000256" key="1">
    <source>
        <dbReference type="SAM" id="MobiDB-lite"/>
    </source>
</evidence>
<feature type="compositionally biased region" description="Low complexity" evidence="1">
    <location>
        <begin position="291"/>
        <end position="318"/>
    </location>
</feature>
<dbReference type="PROSITE" id="PS50835">
    <property type="entry name" value="IG_LIKE"/>
    <property type="match status" value="1"/>
</dbReference>
<evidence type="ECO:0000256" key="2">
    <source>
        <dbReference type="SAM" id="Phobius"/>
    </source>
</evidence>
<evidence type="ECO:0000256" key="3">
    <source>
        <dbReference type="SAM" id="SignalP"/>
    </source>
</evidence>
<protein>
    <recommendedName>
        <fullName evidence="4">Ig-like domain-containing protein</fullName>
    </recommendedName>
</protein>
<reference evidence="6" key="1">
    <citation type="journal article" date="2010" name="Nature">
        <title>The Amphimedon queenslandica genome and the evolution of animal complexity.</title>
        <authorList>
            <person name="Srivastava M."/>
            <person name="Simakov O."/>
            <person name="Chapman J."/>
            <person name="Fahey B."/>
            <person name="Gauthier M.E."/>
            <person name="Mitros T."/>
            <person name="Richards G.S."/>
            <person name="Conaco C."/>
            <person name="Dacre M."/>
            <person name="Hellsten U."/>
            <person name="Larroux C."/>
            <person name="Putnam N.H."/>
            <person name="Stanke M."/>
            <person name="Adamska M."/>
            <person name="Darling A."/>
            <person name="Degnan S.M."/>
            <person name="Oakley T.H."/>
            <person name="Plachetzki D.C."/>
            <person name="Zhai Y."/>
            <person name="Adamski M."/>
            <person name="Calcino A."/>
            <person name="Cummins S.F."/>
            <person name="Goodstein D.M."/>
            <person name="Harris C."/>
            <person name="Jackson D.J."/>
            <person name="Leys S.P."/>
            <person name="Shu S."/>
            <person name="Woodcroft B.J."/>
            <person name="Vervoort M."/>
            <person name="Kosik K.S."/>
            <person name="Manning G."/>
            <person name="Degnan B.M."/>
            <person name="Rokhsar D.S."/>
        </authorList>
    </citation>
    <scope>NUCLEOTIDE SEQUENCE [LARGE SCALE GENOMIC DNA]</scope>
</reference>
<sequence>MFLQCVILSFVLFLCTATTVRKGGGIGRTTSFQCDGEAPYTWTISNGESPPYQSNIQQSGDILKITSIVYQHEGNYTCKNDRFELIVLAVVKFQGDCSPYQDCDLGVTSTLPEGQPIPLNISYDFVNGGPRGENQMVEFMRFKQDGASLLSCSSAGCSIPYNVPNVVKSSDSNINNIQANVTDDRPINASRVFVVELDIKSTGNLYETITATFTVSVTSTSTVLPTSSSIIPADTTSSSVVAVPMTSTVIIDPPLTSTAFIPSPSPSTSSSASESVLSPPPSSTNKPEGPSSSSSSISSSSSSSISSSSSSSISSTSSPVITAPPVPTAISDPSEDHVVLASILSAFIVTIIVIVLFLAVPFLILYNSKRSTSVSSGVNNSQETLDRPPEIVIERSTRTEITETAIYAEIKPVNDEMLSHNVIRNIHYVSNGSSSSSITDGQSYVDYSPYDIPPVVGELKSDLNSDWTPAV</sequence>
<name>A0A1X7VN57_AMPQE</name>
<feature type="domain" description="Ig-like" evidence="4">
    <location>
        <begin position="1"/>
        <end position="78"/>
    </location>
</feature>
<feature type="region of interest" description="Disordered" evidence="1">
    <location>
        <begin position="261"/>
        <end position="319"/>
    </location>
</feature>
<evidence type="ECO:0000313" key="5">
    <source>
        <dbReference type="EnsemblMetazoa" id="Aqu2.1.41507_001"/>
    </source>
</evidence>
<dbReference type="InterPro" id="IPR013783">
    <property type="entry name" value="Ig-like_fold"/>
</dbReference>
<dbReference type="AlphaFoldDB" id="A0A1X7VN57"/>
<organism evidence="5">
    <name type="scientific">Amphimedon queenslandica</name>
    <name type="common">Sponge</name>
    <dbReference type="NCBI Taxonomy" id="400682"/>
    <lineage>
        <taxon>Eukaryota</taxon>
        <taxon>Metazoa</taxon>
        <taxon>Porifera</taxon>
        <taxon>Demospongiae</taxon>
        <taxon>Heteroscleromorpha</taxon>
        <taxon>Haplosclerida</taxon>
        <taxon>Niphatidae</taxon>
        <taxon>Amphimedon</taxon>
    </lineage>
</organism>
<feature type="chain" id="PRO_5013072891" description="Ig-like domain-containing protein" evidence="3">
    <location>
        <begin position="18"/>
        <end position="471"/>
    </location>
</feature>
<proteinExistence type="predicted"/>
<dbReference type="InParanoid" id="A0A1X7VN57"/>
<feature type="signal peptide" evidence="3">
    <location>
        <begin position="1"/>
        <end position="17"/>
    </location>
</feature>